<name>A0A0B6YZ58_9EUPU</name>
<organism evidence="2">
    <name type="scientific">Arion vulgaris</name>
    <dbReference type="NCBI Taxonomy" id="1028688"/>
    <lineage>
        <taxon>Eukaryota</taxon>
        <taxon>Metazoa</taxon>
        <taxon>Spiralia</taxon>
        <taxon>Lophotrochozoa</taxon>
        <taxon>Mollusca</taxon>
        <taxon>Gastropoda</taxon>
        <taxon>Heterobranchia</taxon>
        <taxon>Euthyneura</taxon>
        <taxon>Panpulmonata</taxon>
        <taxon>Eupulmonata</taxon>
        <taxon>Stylommatophora</taxon>
        <taxon>Helicina</taxon>
        <taxon>Arionoidea</taxon>
        <taxon>Arionidae</taxon>
        <taxon>Arion</taxon>
    </lineage>
</organism>
<evidence type="ECO:0000256" key="1">
    <source>
        <dbReference type="SAM" id="MobiDB-lite"/>
    </source>
</evidence>
<gene>
    <name evidence="2" type="primary">ORF42189</name>
</gene>
<sequence>GLSTSGLQLNLPSSSSSLITLTSSPLLTSLPSQPSTTVPQYPTTPAATTPTTAVTALQLQSSLKNKVIPGCSTSNFYKLPTSAPISNFDILRPNHDEILFGKDTGIPMDVT</sequence>
<reference evidence="2" key="1">
    <citation type="submission" date="2014-12" db="EMBL/GenBank/DDBJ databases">
        <title>Insight into the proteome of Arion vulgaris.</title>
        <authorList>
            <person name="Aradska J."/>
            <person name="Bulat T."/>
            <person name="Smidak R."/>
            <person name="Sarate P."/>
            <person name="Gangsoo J."/>
            <person name="Sialana F."/>
            <person name="Bilban M."/>
            <person name="Lubec G."/>
        </authorList>
    </citation>
    <scope>NUCLEOTIDE SEQUENCE</scope>
    <source>
        <tissue evidence="2">Skin</tissue>
    </source>
</reference>
<dbReference type="AlphaFoldDB" id="A0A0B6YZ58"/>
<proteinExistence type="predicted"/>
<accession>A0A0B6YZ58</accession>
<feature type="non-terminal residue" evidence="2">
    <location>
        <position position="1"/>
    </location>
</feature>
<protein>
    <submittedName>
        <fullName evidence="2">Uncharacterized protein</fullName>
    </submittedName>
</protein>
<dbReference type="EMBL" id="HACG01014547">
    <property type="protein sequence ID" value="CEK61412.1"/>
    <property type="molecule type" value="Transcribed_RNA"/>
</dbReference>
<evidence type="ECO:0000313" key="2">
    <source>
        <dbReference type="EMBL" id="CEK61412.1"/>
    </source>
</evidence>
<feature type="region of interest" description="Disordered" evidence="1">
    <location>
        <begin position="26"/>
        <end position="49"/>
    </location>
</feature>